<comment type="caution">
    <text evidence="3">The sequence shown here is derived from an EMBL/GenBank/DDBJ whole genome shotgun (WGS) entry which is preliminary data.</text>
</comment>
<dbReference type="AlphaFoldDB" id="A0A437GXN3"/>
<evidence type="ECO:0000313" key="4">
    <source>
        <dbReference type="Proteomes" id="UP000283003"/>
    </source>
</evidence>
<accession>A0A437GXN3</accession>
<dbReference type="Pfam" id="PF00107">
    <property type="entry name" value="ADH_zinc_N"/>
    <property type="match status" value="1"/>
</dbReference>
<dbReference type="Pfam" id="PF16884">
    <property type="entry name" value="ADH_N_2"/>
    <property type="match status" value="1"/>
</dbReference>
<keyword evidence="4" id="KW-1185">Reference proteome</keyword>
<dbReference type="EMBL" id="RXOL01000003">
    <property type="protein sequence ID" value="RVQ67154.1"/>
    <property type="molecule type" value="Genomic_DNA"/>
</dbReference>
<dbReference type="Gene3D" id="3.40.50.720">
    <property type="entry name" value="NAD(P)-binding Rossmann-like Domain"/>
    <property type="match status" value="1"/>
</dbReference>
<evidence type="ECO:0000259" key="2">
    <source>
        <dbReference type="SMART" id="SM00829"/>
    </source>
</evidence>
<dbReference type="Proteomes" id="UP000283003">
    <property type="component" value="Unassembled WGS sequence"/>
</dbReference>
<dbReference type="FunFam" id="3.40.50.720:FF:000121">
    <property type="entry name" value="Prostaglandin reductase 2"/>
    <property type="match status" value="1"/>
</dbReference>
<protein>
    <submittedName>
        <fullName evidence="3">NADP-dependent oxidoreductase</fullName>
    </submittedName>
</protein>
<dbReference type="CDD" id="cd05288">
    <property type="entry name" value="PGDH"/>
    <property type="match status" value="1"/>
</dbReference>
<gene>
    <name evidence="3" type="ORF">EKN06_09605</name>
</gene>
<dbReference type="SUPFAM" id="SSF50129">
    <property type="entry name" value="GroES-like"/>
    <property type="match status" value="1"/>
</dbReference>
<dbReference type="Gene3D" id="3.90.180.10">
    <property type="entry name" value="Medium-chain alcohol dehydrogenases, catalytic domain"/>
    <property type="match status" value="1"/>
</dbReference>
<evidence type="ECO:0000256" key="1">
    <source>
        <dbReference type="ARBA" id="ARBA00023002"/>
    </source>
</evidence>
<keyword evidence="1" id="KW-0560">Oxidoreductase</keyword>
<dbReference type="InterPro" id="IPR013149">
    <property type="entry name" value="ADH-like_C"/>
</dbReference>
<dbReference type="InterPro" id="IPR036291">
    <property type="entry name" value="NAD(P)-bd_dom_sf"/>
</dbReference>
<feature type="domain" description="Enoyl reductase (ER)" evidence="2">
    <location>
        <begin position="24"/>
        <end position="341"/>
    </location>
</feature>
<dbReference type="InterPro" id="IPR045010">
    <property type="entry name" value="MDR_fam"/>
</dbReference>
<dbReference type="GO" id="GO:0016628">
    <property type="term" value="F:oxidoreductase activity, acting on the CH-CH group of donors, NAD or NADP as acceptor"/>
    <property type="evidence" value="ECO:0007669"/>
    <property type="project" value="InterPro"/>
</dbReference>
<organism evidence="3 4">
    <name type="scientific">Croceicoccus ponticola</name>
    <dbReference type="NCBI Taxonomy" id="2217664"/>
    <lineage>
        <taxon>Bacteria</taxon>
        <taxon>Pseudomonadati</taxon>
        <taxon>Pseudomonadota</taxon>
        <taxon>Alphaproteobacteria</taxon>
        <taxon>Sphingomonadales</taxon>
        <taxon>Erythrobacteraceae</taxon>
        <taxon>Croceicoccus</taxon>
    </lineage>
</organism>
<reference evidence="3 4" key="1">
    <citation type="submission" date="2018-12" db="EMBL/GenBank/DDBJ databases">
        <title>Croceicoccus ponticola sp. nov., a lipolytic bacterium isolated from seawater.</title>
        <authorList>
            <person name="Yoon J.-H."/>
        </authorList>
    </citation>
    <scope>NUCLEOTIDE SEQUENCE [LARGE SCALE GENOMIC DNA]</scope>
    <source>
        <strain evidence="3 4">GM-16</strain>
    </source>
</reference>
<dbReference type="SUPFAM" id="SSF51735">
    <property type="entry name" value="NAD(P)-binding Rossmann-fold domains"/>
    <property type="match status" value="1"/>
</dbReference>
<dbReference type="InterPro" id="IPR011032">
    <property type="entry name" value="GroES-like_sf"/>
</dbReference>
<evidence type="ECO:0000313" key="3">
    <source>
        <dbReference type="EMBL" id="RVQ67154.1"/>
    </source>
</evidence>
<dbReference type="PANTHER" id="PTHR43205:SF7">
    <property type="entry name" value="PROSTAGLANDIN REDUCTASE 1"/>
    <property type="match status" value="1"/>
</dbReference>
<dbReference type="OrthoDB" id="4190732at2"/>
<dbReference type="SMART" id="SM00829">
    <property type="entry name" value="PKS_ER"/>
    <property type="match status" value="1"/>
</dbReference>
<dbReference type="InterPro" id="IPR020843">
    <property type="entry name" value="ER"/>
</dbReference>
<proteinExistence type="predicted"/>
<dbReference type="PANTHER" id="PTHR43205">
    <property type="entry name" value="PROSTAGLANDIN REDUCTASE"/>
    <property type="match status" value="1"/>
</dbReference>
<sequence length="350" mass="38102">MTRESTVLQNRKVVLASRPDGNPKEDNFRIETGEAAEPGPGEMLVRVRAISMEPAIRGWLDDNDKNYFEPIPIGGTLMALSMGQVVKSNLEGYDPGDFVRGLMGWEDYTIVNADTVLLTKLDIAADMPLTYYVGVLGGSGQTPIVGLDVIGRMKPGETVVMSAAVGAVGHIGAQYAKHKGCRVVGIAGGPEKCRIALDEMGYDAVIDYKSTDDLDAAIREACPEGVDIYYDNVGGPTLDAMFNNMNTFGRIVCCGMIAGYNRADDPPPLYNAWQIVTRELELKGFLLYSYGEHLDAALETNIDGLRSGWLNYRENKMVGIANAPRLFCELMSGRTVGKSVLEMDLPERAD</sequence>
<dbReference type="InterPro" id="IPR041694">
    <property type="entry name" value="ADH_N_2"/>
</dbReference>
<name>A0A437GXN3_9SPHN</name>